<dbReference type="PROSITE" id="PS50893">
    <property type="entry name" value="ABC_TRANSPORTER_2"/>
    <property type="match status" value="1"/>
</dbReference>
<dbReference type="InterPro" id="IPR052156">
    <property type="entry name" value="BCAA_Transport_ATP-bd_LivF"/>
</dbReference>
<evidence type="ECO:0000313" key="7">
    <source>
        <dbReference type="EMBL" id="MDG5754265.1"/>
    </source>
</evidence>
<accession>A0ABT6H6G7</accession>
<dbReference type="PANTHER" id="PTHR43820:SF4">
    <property type="entry name" value="HIGH-AFFINITY BRANCHED-CHAIN AMINO ACID TRANSPORT ATP-BINDING PROTEIN LIVF"/>
    <property type="match status" value="1"/>
</dbReference>
<dbReference type="PANTHER" id="PTHR43820">
    <property type="entry name" value="HIGH-AFFINITY BRANCHED-CHAIN AMINO ACID TRANSPORT ATP-BINDING PROTEIN LIVF"/>
    <property type="match status" value="1"/>
</dbReference>
<name>A0ABT6H6G7_9BACI</name>
<keyword evidence="3" id="KW-0547">Nucleotide-binding</keyword>
<sequence>MLIELKDINAFYGGIHALKGLNIHVDKGEIVTLIGSNGAGKSTTLKTISGQVVPKTGEVIFEGNDITKQPPHVTAVSGIAHVPEGRRIFPRLTVRENLEMGAFSVKDKKVIGERMERVFHYFPRVKERINQLGGTMSGGEQQMLAIGRALMSGPHLLMLDEPSMGLAPIVVEQIFEIIHELNKEGMTILLVEQNAYQALQIAHRGYVIQTGEIKMVGEGRVLMNDDIVKEAYLA</sequence>
<dbReference type="SUPFAM" id="SSF52540">
    <property type="entry name" value="P-loop containing nucleoside triphosphate hydrolases"/>
    <property type="match status" value="1"/>
</dbReference>
<dbReference type="CDD" id="cd03224">
    <property type="entry name" value="ABC_TM1139_LivF_branched"/>
    <property type="match status" value="1"/>
</dbReference>
<keyword evidence="4 7" id="KW-0067">ATP-binding</keyword>
<dbReference type="InterPro" id="IPR003593">
    <property type="entry name" value="AAA+_ATPase"/>
</dbReference>
<evidence type="ECO:0000313" key="8">
    <source>
        <dbReference type="Proteomes" id="UP001218246"/>
    </source>
</evidence>
<gene>
    <name evidence="7" type="ORF">P6P90_09810</name>
</gene>
<evidence type="ECO:0000256" key="2">
    <source>
        <dbReference type="ARBA" id="ARBA00022448"/>
    </source>
</evidence>
<proteinExistence type="inferred from homology"/>
<evidence type="ECO:0000256" key="4">
    <source>
        <dbReference type="ARBA" id="ARBA00022840"/>
    </source>
</evidence>
<dbReference type="SMART" id="SM00382">
    <property type="entry name" value="AAA"/>
    <property type="match status" value="1"/>
</dbReference>
<reference evidence="7 8" key="1">
    <citation type="submission" date="2023-04" db="EMBL/GenBank/DDBJ databases">
        <title>Ectobacillus antri isolated from activated sludge.</title>
        <authorList>
            <person name="Yan P."/>
            <person name="Liu X."/>
        </authorList>
    </citation>
    <scope>NUCLEOTIDE SEQUENCE [LARGE SCALE GENOMIC DNA]</scope>
    <source>
        <strain evidence="7 8">C18H</strain>
    </source>
</reference>
<comment type="similarity">
    <text evidence="1">Belongs to the ABC transporter superfamily.</text>
</comment>
<keyword evidence="2" id="KW-0813">Transport</keyword>
<dbReference type="PIRSF" id="PIRSF039137">
    <property type="entry name" value="ABC_branched_ATPase"/>
    <property type="match status" value="1"/>
</dbReference>
<evidence type="ECO:0000256" key="5">
    <source>
        <dbReference type="ARBA" id="ARBA00022970"/>
    </source>
</evidence>
<protein>
    <submittedName>
        <fullName evidence="7">ABC transporter ATP-binding protein</fullName>
    </submittedName>
</protein>
<keyword evidence="5" id="KW-0029">Amino-acid transport</keyword>
<evidence type="ECO:0000256" key="1">
    <source>
        <dbReference type="ARBA" id="ARBA00005417"/>
    </source>
</evidence>
<evidence type="ECO:0000256" key="3">
    <source>
        <dbReference type="ARBA" id="ARBA00022741"/>
    </source>
</evidence>
<dbReference type="EMBL" id="JARULN010000007">
    <property type="protein sequence ID" value="MDG5754265.1"/>
    <property type="molecule type" value="Genomic_DNA"/>
</dbReference>
<dbReference type="Gene3D" id="3.40.50.300">
    <property type="entry name" value="P-loop containing nucleotide triphosphate hydrolases"/>
    <property type="match status" value="1"/>
</dbReference>
<dbReference type="RefSeq" id="WP_124563046.1">
    <property type="nucleotide sequence ID" value="NZ_JARRRY010000004.1"/>
</dbReference>
<dbReference type="InterPro" id="IPR017871">
    <property type="entry name" value="ABC_transporter-like_CS"/>
</dbReference>
<comment type="caution">
    <text evidence="7">The sequence shown here is derived from an EMBL/GenBank/DDBJ whole genome shotgun (WGS) entry which is preliminary data.</text>
</comment>
<evidence type="ECO:0000259" key="6">
    <source>
        <dbReference type="PROSITE" id="PS50893"/>
    </source>
</evidence>
<dbReference type="GO" id="GO:0005524">
    <property type="term" value="F:ATP binding"/>
    <property type="evidence" value="ECO:0007669"/>
    <property type="project" value="UniProtKB-KW"/>
</dbReference>
<dbReference type="InterPro" id="IPR030660">
    <property type="entry name" value="ABC_branched_ATPase_LivF/BraG"/>
</dbReference>
<dbReference type="InterPro" id="IPR003439">
    <property type="entry name" value="ABC_transporter-like_ATP-bd"/>
</dbReference>
<keyword evidence="8" id="KW-1185">Reference proteome</keyword>
<dbReference type="Pfam" id="PF00005">
    <property type="entry name" value="ABC_tran"/>
    <property type="match status" value="1"/>
</dbReference>
<feature type="domain" description="ABC transporter" evidence="6">
    <location>
        <begin position="3"/>
        <end position="233"/>
    </location>
</feature>
<dbReference type="Proteomes" id="UP001218246">
    <property type="component" value="Unassembled WGS sequence"/>
</dbReference>
<organism evidence="7 8">
    <name type="scientific">Ectobacillus antri</name>
    <dbReference type="NCBI Taxonomy" id="2486280"/>
    <lineage>
        <taxon>Bacteria</taxon>
        <taxon>Bacillati</taxon>
        <taxon>Bacillota</taxon>
        <taxon>Bacilli</taxon>
        <taxon>Bacillales</taxon>
        <taxon>Bacillaceae</taxon>
        <taxon>Ectobacillus</taxon>
    </lineage>
</organism>
<dbReference type="InterPro" id="IPR027417">
    <property type="entry name" value="P-loop_NTPase"/>
</dbReference>
<dbReference type="PROSITE" id="PS00211">
    <property type="entry name" value="ABC_TRANSPORTER_1"/>
    <property type="match status" value="1"/>
</dbReference>